<organism evidence="3 4">
    <name type="scientific">Etheostoma spectabile</name>
    <name type="common">orangethroat darter</name>
    <dbReference type="NCBI Taxonomy" id="54343"/>
    <lineage>
        <taxon>Eukaryota</taxon>
        <taxon>Metazoa</taxon>
        <taxon>Chordata</taxon>
        <taxon>Craniata</taxon>
        <taxon>Vertebrata</taxon>
        <taxon>Euteleostomi</taxon>
        <taxon>Actinopterygii</taxon>
        <taxon>Neopterygii</taxon>
        <taxon>Teleostei</taxon>
        <taxon>Neoteleostei</taxon>
        <taxon>Acanthomorphata</taxon>
        <taxon>Eupercaria</taxon>
        <taxon>Perciformes</taxon>
        <taxon>Percoidei</taxon>
        <taxon>Percidae</taxon>
        <taxon>Etheostomatinae</taxon>
        <taxon>Etheostoma</taxon>
    </lineage>
</organism>
<evidence type="ECO:0000256" key="1">
    <source>
        <dbReference type="SAM" id="MobiDB-lite"/>
    </source>
</evidence>
<comment type="caution">
    <text evidence="3">The sequence shown here is derived from an EMBL/GenBank/DDBJ whole genome shotgun (WGS) entry which is preliminary data.</text>
</comment>
<protein>
    <submittedName>
        <fullName evidence="3">Uncharacterized protein</fullName>
    </submittedName>
</protein>
<dbReference type="EMBL" id="VOFY01000003">
    <property type="protein sequence ID" value="KAA8594275.1"/>
    <property type="molecule type" value="Genomic_DNA"/>
</dbReference>
<evidence type="ECO:0000313" key="4">
    <source>
        <dbReference type="Proteomes" id="UP000327493"/>
    </source>
</evidence>
<name>A0A5J5DLM7_9PERO</name>
<dbReference type="Proteomes" id="UP000327493">
    <property type="component" value="Chromosome 3"/>
</dbReference>
<feature type="region of interest" description="Disordered" evidence="1">
    <location>
        <begin position="144"/>
        <end position="164"/>
    </location>
</feature>
<keyword evidence="4" id="KW-1185">Reference proteome</keyword>
<gene>
    <name evidence="3" type="ORF">FQN60_005109</name>
</gene>
<keyword evidence="2" id="KW-0812">Transmembrane</keyword>
<proteinExistence type="predicted"/>
<dbReference type="AlphaFoldDB" id="A0A5J5DLM7"/>
<keyword evidence="2" id="KW-1133">Transmembrane helix</keyword>
<evidence type="ECO:0000313" key="3">
    <source>
        <dbReference type="EMBL" id="KAA8594275.1"/>
    </source>
</evidence>
<feature type="transmembrane region" description="Helical" evidence="2">
    <location>
        <begin position="117"/>
        <end position="135"/>
    </location>
</feature>
<keyword evidence="2" id="KW-0472">Membrane</keyword>
<evidence type="ECO:0000256" key="2">
    <source>
        <dbReference type="SAM" id="Phobius"/>
    </source>
</evidence>
<sequence length="188" mass="20922">MSRAPDILELDTQRLSELRRNAHPERNVRGFRCSSIVWTTSDDKNLEDTYQMKTERGVRSEVSVTSPLTSSLSAMPPTSSALTLWPFNITAIIHTTTPATTTTIPPPQGAGVLSLQYHYLHAVIAIWGVWLYFLYKKGKICGRSASKTSPKRSPAKITCGGDEKRQHREAVLLGSMEKSNFPTTSEEQ</sequence>
<reference evidence="3 4" key="1">
    <citation type="submission" date="2019-08" db="EMBL/GenBank/DDBJ databases">
        <title>A chromosome-level genome assembly, high-density linkage maps, and genome scans reveal the genomic architecture of hybrid incompatibilities underlying speciation via character displacement in darters (Percidae: Etheostominae).</title>
        <authorList>
            <person name="Moran R.L."/>
            <person name="Catchen J.M."/>
            <person name="Fuller R.C."/>
        </authorList>
    </citation>
    <scope>NUCLEOTIDE SEQUENCE [LARGE SCALE GENOMIC DNA]</scope>
    <source>
        <strain evidence="3">EspeVRDwgs_2016</strain>
        <tissue evidence="3">Muscle</tissue>
    </source>
</reference>
<accession>A0A5J5DLM7</accession>